<evidence type="ECO:0000313" key="3">
    <source>
        <dbReference type="Proteomes" id="UP000076738"/>
    </source>
</evidence>
<organism evidence="2 3">
    <name type="scientific">Calocera viscosa (strain TUFC12733)</name>
    <dbReference type="NCBI Taxonomy" id="1330018"/>
    <lineage>
        <taxon>Eukaryota</taxon>
        <taxon>Fungi</taxon>
        <taxon>Dikarya</taxon>
        <taxon>Basidiomycota</taxon>
        <taxon>Agaricomycotina</taxon>
        <taxon>Dacrymycetes</taxon>
        <taxon>Dacrymycetales</taxon>
        <taxon>Dacrymycetaceae</taxon>
        <taxon>Calocera</taxon>
    </lineage>
</organism>
<evidence type="ECO:0008006" key="4">
    <source>
        <dbReference type="Google" id="ProtNLM"/>
    </source>
</evidence>
<keyword evidence="3" id="KW-1185">Reference proteome</keyword>
<keyword evidence="1" id="KW-0732">Signal</keyword>
<dbReference type="Proteomes" id="UP000076738">
    <property type="component" value="Unassembled WGS sequence"/>
</dbReference>
<name>A0A167KBF8_CALVF</name>
<evidence type="ECO:0000313" key="2">
    <source>
        <dbReference type="EMBL" id="KZO94468.1"/>
    </source>
</evidence>
<protein>
    <recommendedName>
        <fullName evidence="4">F-box domain-containing protein</fullName>
    </recommendedName>
</protein>
<dbReference type="AlphaFoldDB" id="A0A167KBF8"/>
<evidence type="ECO:0000256" key="1">
    <source>
        <dbReference type="SAM" id="SignalP"/>
    </source>
</evidence>
<dbReference type="EMBL" id="KV417294">
    <property type="protein sequence ID" value="KZO94468.1"/>
    <property type="molecule type" value="Genomic_DNA"/>
</dbReference>
<sequence>MSLSVELWSMIFELVQASASADVGWNKRQACLPVLLVCKDWKEIAEPLLFRTITISHNKAIRQLTTSLPLRHVARGPAASCIRQLRLTSMAYWGPDYRGPDYRDLMSLLSQTRNLISLTGLEGSFRELTVLAASCAGTLHNLDFTLAKDECISTALCVLKEFTSLSQLSFYTPVYRNYSVGQDAADIPLLEAPELRCLDLGARMEGAPSTTVTYFSRCRFPSLTELRLHDLQADELSTLYDFLSYHGPRLERIQFGRVNASIIPKPLFPRVRHFVFDNMDDMDEEPFPPGRWFPYFPTSVRHIHLLVVDIDAPELYLPFIDEVQKDRAAIHFDFIHLDDPEFSWSRLYEDSPDQAGHWVHFALRLKRETGITVLDKDGLMWTMAKPN</sequence>
<proteinExistence type="predicted"/>
<gene>
    <name evidence="2" type="ORF">CALVIDRAFT_599853</name>
</gene>
<feature type="signal peptide" evidence="1">
    <location>
        <begin position="1"/>
        <end position="17"/>
    </location>
</feature>
<reference evidence="2 3" key="1">
    <citation type="journal article" date="2016" name="Mol. Biol. Evol.">
        <title>Comparative Genomics of Early-Diverging Mushroom-Forming Fungi Provides Insights into the Origins of Lignocellulose Decay Capabilities.</title>
        <authorList>
            <person name="Nagy L.G."/>
            <person name="Riley R."/>
            <person name="Tritt A."/>
            <person name="Adam C."/>
            <person name="Daum C."/>
            <person name="Floudas D."/>
            <person name="Sun H."/>
            <person name="Yadav J.S."/>
            <person name="Pangilinan J."/>
            <person name="Larsson K.H."/>
            <person name="Matsuura K."/>
            <person name="Barry K."/>
            <person name="Labutti K."/>
            <person name="Kuo R."/>
            <person name="Ohm R.A."/>
            <person name="Bhattacharya S.S."/>
            <person name="Shirouzu T."/>
            <person name="Yoshinaga Y."/>
            <person name="Martin F.M."/>
            <person name="Grigoriev I.V."/>
            <person name="Hibbett D.S."/>
        </authorList>
    </citation>
    <scope>NUCLEOTIDE SEQUENCE [LARGE SCALE GENOMIC DNA]</scope>
    <source>
        <strain evidence="2 3">TUFC12733</strain>
    </source>
</reference>
<feature type="chain" id="PRO_5007889282" description="F-box domain-containing protein" evidence="1">
    <location>
        <begin position="18"/>
        <end position="387"/>
    </location>
</feature>
<dbReference type="OrthoDB" id="3232644at2759"/>
<accession>A0A167KBF8</accession>